<organism evidence="1 2">
    <name type="scientific">Agaricus bisporus var. burnettii</name>
    <dbReference type="NCBI Taxonomy" id="192524"/>
    <lineage>
        <taxon>Eukaryota</taxon>
        <taxon>Fungi</taxon>
        <taxon>Dikarya</taxon>
        <taxon>Basidiomycota</taxon>
        <taxon>Agaricomycotina</taxon>
        <taxon>Agaricomycetes</taxon>
        <taxon>Agaricomycetidae</taxon>
        <taxon>Agaricales</taxon>
        <taxon>Agaricineae</taxon>
        <taxon>Agaricaceae</taxon>
        <taxon>Agaricus</taxon>
    </lineage>
</organism>
<comment type="caution">
    <text evidence="1">The sequence shown here is derived from an EMBL/GenBank/DDBJ whole genome shotgun (WGS) entry which is preliminary data.</text>
</comment>
<sequence length="224" mass="25863">MIPRYANPHAVFEKTQIVSRETLFAEKEYAQPGSNELEEFHSAMKRTLPHFDLEEPRKRQRKDEVEDVQSLPFRLVSNGPPVLVSLQPKPIPALRILEPEAEDDEKRAEERRKQAMAVAVDANWLMNESLKPNYHPSTRSPVVHVTLSQALMQPSRLMIICHNKAVRKTRPPVDRTLLGYPYDAHAKPEPLEEKRRSYECPVVDILGPKPRKQKRRGRRRVTGA</sequence>
<evidence type="ECO:0000313" key="2">
    <source>
        <dbReference type="Proteomes" id="UP000629468"/>
    </source>
</evidence>
<proteinExistence type="predicted"/>
<reference evidence="1 2" key="1">
    <citation type="journal article" name="Sci. Rep.">
        <title>Telomere-to-telomere assembled and centromere annotated genomes of the two main subspecies of the button mushroom Agaricus bisporus reveal especially polymorphic chromosome ends.</title>
        <authorList>
            <person name="Sonnenberg A.S.M."/>
            <person name="Sedaghat-Telgerd N."/>
            <person name="Lavrijssen B."/>
            <person name="Ohm R.A."/>
            <person name="Hendrickx P.M."/>
            <person name="Scholtmeijer K."/>
            <person name="Baars J.J.P."/>
            <person name="van Peer A."/>
        </authorList>
    </citation>
    <scope>NUCLEOTIDE SEQUENCE [LARGE SCALE GENOMIC DNA]</scope>
    <source>
        <strain evidence="1 2">H119_p4</strain>
    </source>
</reference>
<protein>
    <submittedName>
        <fullName evidence="1">Uncharacterized protein</fullName>
    </submittedName>
</protein>
<dbReference type="EMBL" id="JABXXO010000007">
    <property type="protein sequence ID" value="KAF7773273.1"/>
    <property type="molecule type" value="Genomic_DNA"/>
</dbReference>
<accession>A0A8H7F1P5</accession>
<evidence type="ECO:0000313" key="1">
    <source>
        <dbReference type="EMBL" id="KAF7773273.1"/>
    </source>
</evidence>
<name>A0A8H7F1P5_AGABI</name>
<gene>
    <name evidence="1" type="ORF">Agabi119p4_5440</name>
</gene>
<dbReference type="Proteomes" id="UP000629468">
    <property type="component" value="Unassembled WGS sequence"/>
</dbReference>
<dbReference type="AlphaFoldDB" id="A0A8H7F1P5"/>